<name>A0A2T1APH5_TRISK</name>
<sequence>MRQDLPTLAQAKATAREWRQERAQQGEAHSHSAALEHVAQQLGFRDWNACVATLTQADARQFAPGERVSGRYLSQPFTARILRATPAPGHPGWLRLELHLDVAVDVVTSTRFSNLRRRVTGVIGPQGFSQEKTSDGQPHLVIDAKRPQPDP</sequence>
<dbReference type="InterPro" id="IPR045517">
    <property type="entry name" value="Glyoxalase_8"/>
</dbReference>
<proteinExistence type="predicted"/>
<dbReference type="OrthoDB" id="7350221at2"/>
<dbReference type="Proteomes" id="UP000237718">
    <property type="component" value="Unassembled WGS sequence"/>
</dbReference>
<feature type="compositionally biased region" description="Basic and acidic residues" evidence="1">
    <location>
        <begin position="142"/>
        <end position="151"/>
    </location>
</feature>
<evidence type="ECO:0000256" key="1">
    <source>
        <dbReference type="SAM" id="MobiDB-lite"/>
    </source>
</evidence>
<feature type="compositionally biased region" description="Basic and acidic residues" evidence="1">
    <location>
        <begin position="14"/>
        <end position="26"/>
    </location>
</feature>
<organism evidence="3 4">
    <name type="scientific">Tritonibacter scottomollicae</name>
    <name type="common">Epibacterium scottomollicae</name>
    <dbReference type="NCBI Taxonomy" id="483013"/>
    <lineage>
        <taxon>Bacteria</taxon>
        <taxon>Pseudomonadati</taxon>
        <taxon>Pseudomonadota</taxon>
        <taxon>Alphaproteobacteria</taxon>
        <taxon>Rhodobacterales</taxon>
        <taxon>Paracoccaceae</taxon>
        <taxon>Tritonibacter</taxon>
    </lineage>
</organism>
<dbReference type="EMBL" id="PVUF01000001">
    <property type="protein sequence ID" value="PRZ50499.1"/>
    <property type="molecule type" value="Genomic_DNA"/>
</dbReference>
<feature type="region of interest" description="Disordered" evidence="1">
    <location>
        <begin position="125"/>
        <end position="151"/>
    </location>
</feature>
<comment type="caution">
    <text evidence="3">The sequence shown here is derived from an EMBL/GenBank/DDBJ whole genome shotgun (WGS) entry which is preliminary data.</text>
</comment>
<dbReference type="RefSeq" id="WP_106162222.1">
    <property type="nucleotide sequence ID" value="NZ_JBLWVM010000013.1"/>
</dbReference>
<dbReference type="Pfam" id="PF20066">
    <property type="entry name" value="Glyoxalase_8"/>
    <property type="match status" value="1"/>
</dbReference>
<reference evidence="3 4" key="1">
    <citation type="submission" date="2018-03" db="EMBL/GenBank/DDBJ databases">
        <title>Genomic Encyclopedia of Archaeal and Bacterial Type Strains, Phase II (KMG-II): from individual species to whole genera.</title>
        <authorList>
            <person name="Goeker M."/>
        </authorList>
    </citation>
    <scope>NUCLEOTIDE SEQUENCE [LARGE SCALE GENOMIC DNA]</scope>
    <source>
        <strain evidence="3 4">DSM 25328</strain>
    </source>
</reference>
<gene>
    <name evidence="3" type="ORF">CLV89_101724</name>
</gene>
<feature type="region of interest" description="Disordered" evidence="1">
    <location>
        <begin position="1"/>
        <end position="26"/>
    </location>
</feature>
<evidence type="ECO:0000259" key="2">
    <source>
        <dbReference type="Pfam" id="PF20066"/>
    </source>
</evidence>
<protein>
    <recommendedName>
        <fullName evidence="2">Glyoxalase-related protein domain-containing protein</fullName>
    </recommendedName>
</protein>
<evidence type="ECO:0000313" key="3">
    <source>
        <dbReference type="EMBL" id="PRZ50499.1"/>
    </source>
</evidence>
<evidence type="ECO:0000313" key="4">
    <source>
        <dbReference type="Proteomes" id="UP000237718"/>
    </source>
</evidence>
<dbReference type="AlphaFoldDB" id="A0A2T1APH5"/>
<feature type="domain" description="Glyoxalase-related protein" evidence="2">
    <location>
        <begin position="1"/>
        <end position="143"/>
    </location>
</feature>
<accession>A0A2T1APH5</accession>